<accession>A0A158FVX3</accession>
<proteinExistence type="predicted"/>
<reference evidence="3 4" key="1">
    <citation type="submission" date="2016-01" db="EMBL/GenBank/DDBJ databases">
        <authorList>
            <person name="Oliw E.H."/>
        </authorList>
    </citation>
    <scope>NUCLEOTIDE SEQUENCE [LARGE SCALE GENOMIC DNA]</scope>
    <source>
        <strain evidence="3">LMG 27134</strain>
    </source>
</reference>
<keyword evidence="1" id="KW-0812">Transmembrane</keyword>
<feature type="transmembrane region" description="Helical" evidence="1">
    <location>
        <begin position="55"/>
        <end position="76"/>
    </location>
</feature>
<dbReference type="Pfam" id="PF05230">
    <property type="entry name" value="MASE2"/>
    <property type="match status" value="1"/>
</dbReference>
<dbReference type="InterPro" id="IPR007894">
    <property type="entry name" value="MASE2"/>
</dbReference>
<feature type="transmembrane region" description="Helical" evidence="1">
    <location>
        <begin position="30"/>
        <end position="49"/>
    </location>
</feature>
<dbReference type="Proteomes" id="UP000054683">
    <property type="component" value="Unassembled WGS sequence"/>
</dbReference>
<protein>
    <submittedName>
        <fullName evidence="3">MASE2 domain protein</fullName>
    </submittedName>
</protein>
<organism evidence="3 4">
    <name type="scientific">Caballeronia udeis</name>
    <dbReference type="NCBI Taxonomy" id="1232866"/>
    <lineage>
        <taxon>Bacteria</taxon>
        <taxon>Pseudomonadati</taxon>
        <taxon>Pseudomonadota</taxon>
        <taxon>Betaproteobacteria</taxon>
        <taxon>Burkholderiales</taxon>
        <taxon>Burkholderiaceae</taxon>
        <taxon>Caballeronia</taxon>
    </lineage>
</organism>
<evidence type="ECO:0000313" key="4">
    <source>
        <dbReference type="Proteomes" id="UP000054683"/>
    </source>
</evidence>
<evidence type="ECO:0000313" key="3">
    <source>
        <dbReference type="EMBL" id="SAL23998.1"/>
    </source>
</evidence>
<dbReference type="EMBL" id="FCOK02000008">
    <property type="protein sequence ID" value="SAL23998.1"/>
    <property type="molecule type" value="Genomic_DNA"/>
</dbReference>
<keyword evidence="1" id="KW-1133">Transmembrane helix</keyword>
<dbReference type="AlphaFoldDB" id="A0A158FVX3"/>
<gene>
    <name evidence="3" type="ORF">AWB69_01708</name>
</gene>
<name>A0A158FVX3_9BURK</name>
<feature type="domain" description="MASE2" evidence="2">
    <location>
        <begin position="29"/>
        <end position="82"/>
    </location>
</feature>
<evidence type="ECO:0000256" key="1">
    <source>
        <dbReference type="SAM" id="Phobius"/>
    </source>
</evidence>
<sequence length="83" mass="9062">MAKSRVGPFGIPMSTAVVHRSGLRFAAGIYRVRVFGATAGLVCTMPIMLSDRAVTFLLMTFAADLLAWPHLAYVIARRSMHPL</sequence>
<evidence type="ECO:0000259" key="2">
    <source>
        <dbReference type="Pfam" id="PF05230"/>
    </source>
</evidence>
<keyword evidence="1" id="KW-0472">Membrane</keyword>